<evidence type="ECO:0000313" key="12">
    <source>
        <dbReference type="EMBL" id="QIW95155.1"/>
    </source>
</evidence>
<keyword evidence="6" id="KW-0274">FAD</keyword>
<keyword evidence="7" id="KW-0521">NADP</keyword>
<dbReference type="EC" id="1.14.13.196" evidence="4"/>
<gene>
    <name evidence="12" type="ORF">AMS68_000673</name>
</gene>
<keyword evidence="8" id="KW-0560">Oxidoreductase</keyword>
<evidence type="ECO:0000256" key="10">
    <source>
        <dbReference type="ARBA" id="ARBA00049248"/>
    </source>
</evidence>
<dbReference type="InterPro" id="IPR036188">
    <property type="entry name" value="FAD/NAD-bd_sf"/>
</dbReference>
<dbReference type="InterPro" id="IPR025700">
    <property type="entry name" value="Lys/Orn_oxygenase"/>
</dbReference>
<dbReference type="Gene3D" id="3.50.50.60">
    <property type="entry name" value="FAD/NAD(P)-binding domain"/>
    <property type="match status" value="1"/>
</dbReference>
<dbReference type="OrthoDB" id="3519933at2759"/>
<feature type="compositionally biased region" description="Polar residues" evidence="11">
    <location>
        <begin position="13"/>
        <end position="33"/>
    </location>
</feature>
<feature type="region of interest" description="Disordered" evidence="11">
    <location>
        <begin position="1"/>
        <end position="33"/>
    </location>
</feature>
<dbReference type="GO" id="GO:0006879">
    <property type="term" value="P:intracellular iron ion homeostasis"/>
    <property type="evidence" value="ECO:0007669"/>
    <property type="project" value="TreeGrafter"/>
</dbReference>
<reference evidence="12 13" key="1">
    <citation type="journal article" date="2016" name="Sci. Rep.">
        <title>Peltaster fructicola genome reveals evolution from an invasive phytopathogen to an ectophytic parasite.</title>
        <authorList>
            <person name="Xu C."/>
            <person name="Chen H."/>
            <person name="Gleason M.L."/>
            <person name="Xu J.R."/>
            <person name="Liu H."/>
            <person name="Zhang R."/>
            <person name="Sun G."/>
        </authorList>
    </citation>
    <scope>NUCLEOTIDE SEQUENCE [LARGE SCALE GENOMIC DNA]</scope>
    <source>
        <strain evidence="12 13">LNHT1506</strain>
    </source>
</reference>
<dbReference type="EMBL" id="CP051139">
    <property type="protein sequence ID" value="QIW95155.1"/>
    <property type="molecule type" value="Genomic_DNA"/>
</dbReference>
<comment type="pathway">
    <text evidence="2">Siderophore biosynthesis.</text>
</comment>
<comment type="catalytic activity">
    <reaction evidence="9">
        <text>L-ornithine + NADPH + O2 = N(5)-hydroxy-L-ornithine + NADP(+) + H2O</text>
        <dbReference type="Rhea" id="RHEA:41508"/>
        <dbReference type="ChEBI" id="CHEBI:15377"/>
        <dbReference type="ChEBI" id="CHEBI:15379"/>
        <dbReference type="ChEBI" id="CHEBI:46911"/>
        <dbReference type="ChEBI" id="CHEBI:57783"/>
        <dbReference type="ChEBI" id="CHEBI:58349"/>
        <dbReference type="ChEBI" id="CHEBI:78275"/>
        <dbReference type="EC" id="1.14.13.196"/>
    </reaction>
</comment>
<proteinExistence type="inferred from homology"/>
<evidence type="ECO:0000256" key="5">
    <source>
        <dbReference type="ARBA" id="ARBA00022630"/>
    </source>
</evidence>
<evidence type="ECO:0000256" key="4">
    <source>
        <dbReference type="ARBA" id="ARBA00012881"/>
    </source>
</evidence>
<evidence type="ECO:0000256" key="6">
    <source>
        <dbReference type="ARBA" id="ARBA00022827"/>
    </source>
</evidence>
<name>A0A6H0XKC7_9PEZI</name>
<dbReference type="PANTHER" id="PTHR42802">
    <property type="entry name" value="MONOOXYGENASE"/>
    <property type="match status" value="1"/>
</dbReference>
<evidence type="ECO:0000256" key="9">
    <source>
        <dbReference type="ARBA" id="ARBA00047598"/>
    </source>
</evidence>
<evidence type="ECO:0000256" key="2">
    <source>
        <dbReference type="ARBA" id="ARBA00004924"/>
    </source>
</evidence>
<comment type="catalytic activity">
    <reaction evidence="10">
        <text>L-ornithine + NADH + O2 = N(5)-hydroxy-L-ornithine + NAD(+) + H2O</text>
        <dbReference type="Rhea" id="RHEA:41512"/>
        <dbReference type="ChEBI" id="CHEBI:15377"/>
        <dbReference type="ChEBI" id="CHEBI:15379"/>
        <dbReference type="ChEBI" id="CHEBI:46911"/>
        <dbReference type="ChEBI" id="CHEBI:57540"/>
        <dbReference type="ChEBI" id="CHEBI:57945"/>
        <dbReference type="ChEBI" id="CHEBI:78275"/>
        <dbReference type="EC" id="1.14.13.196"/>
    </reaction>
</comment>
<keyword evidence="13" id="KW-1185">Reference proteome</keyword>
<comment type="cofactor">
    <cofactor evidence="1">
        <name>FAD</name>
        <dbReference type="ChEBI" id="CHEBI:57692"/>
    </cofactor>
</comment>
<comment type="similarity">
    <text evidence="3">Belongs to the lysine N(6)-hydroxylase/L-ornithine N(5)-oxygenase family.</text>
</comment>
<organism evidence="12 13">
    <name type="scientific">Peltaster fructicola</name>
    <dbReference type="NCBI Taxonomy" id="286661"/>
    <lineage>
        <taxon>Eukaryota</taxon>
        <taxon>Fungi</taxon>
        <taxon>Dikarya</taxon>
        <taxon>Ascomycota</taxon>
        <taxon>Pezizomycotina</taxon>
        <taxon>Dothideomycetes</taxon>
        <taxon>Dothideomycetes incertae sedis</taxon>
        <taxon>Peltaster</taxon>
    </lineage>
</organism>
<protein>
    <recommendedName>
        <fullName evidence="4">L-ornithine N(5)-monooxygenase [NAD(P)H]</fullName>
        <ecNumber evidence="4">1.14.13.196</ecNumber>
    </recommendedName>
</protein>
<dbReference type="SUPFAM" id="SSF51905">
    <property type="entry name" value="FAD/NAD(P)-binding domain"/>
    <property type="match status" value="1"/>
</dbReference>
<dbReference type="GO" id="GO:0016491">
    <property type="term" value="F:oxidoreductase activity"/>
    <property type="evidence" value="ECO:0007669"/>
    <property type="project" value="UniProtKB-KW"/>
</dbReference>
<dbReference type="Proteomes" id="UP000503462">
    <property type="component" value="Chromosome 1"/>
</dbReference>
<sequence length="492" mass="54917">MSPHAVLPDHGQRSNGRNVSEANGRHSSASKSSLLQRYHDDELHDVVCIGFGPASLAIAVALHDALETGETALKSESPKVRFLERQEAFAWHAGMLLPGTKMQITFVKDLATMRNPRSSFTFLNYLHTNGRLAAFTNLGTFLPQRIEYEDYLRWSANHFDNVVDYDRDVQSVNIATRNSQTHEIESFVIRSFDKSTGQQSCIRTKHVVIAAGGRPSLPKVLPAKHPRILHSSQYNTNVDSIFENGRHPRSVAVIGAGQSAAEVFHNIPSRFPHAKAHLLIRGSALRPSDDSPFVNEIFDPDKVDEFFGREADLRARTIALDKATNYGVVRLELLDELYAELYSQSIRIPDEQDRPLKILNHRNVVGAEDITEDGEARLRLHIKNETSRYTTDKVATDETLDVDLVIVASGYVRNAHTEMLKDLKRYMPEGSQDWAVNRDYSVQFKEGAVMSDAGIWLQGCNENSHGLSDTLLSVLANRGGEMVASILGAKKH</sequence>
<keyword evidence="5" id="KW-0285">Flavoprotein</keyword>
<evidence type="ECO:0000256" key="8">
    <source>
        <dbReference type="ARBA" id="ARBA00023002"/>
    </source>
</evidence>
<accession>A0A6H0XKC7</accession>
<dbReference type="PRINTS" id="PR00368">
    <property type="entry name" value="FADPNR"/>
</dbReference>
<dbReference type="PANTHER" id="PTHR42802:SF1">
    <property type="entry name" value="L-ORNITHINE N(5)-MONOOXYGENASE"/>
    <property type="match status" value="1"/>
</dbReference>
<evidence type="ECO:0000313" key="13">
    <source>
        <dbReference type="Proteomes" id="UP000503462"/>
    </source>
</evidence>
<dbReference type="Pfam" id="PF13434">
    <property type="entry name" value="Lys_Orn_oxgnase"/>
    <property type="match status" value="1"/>
</dbReference>
<evidence type="ECO:0000256" key="1">
    <source>
        <dbReference type="ARBA" id="ARBA00001974"/>
    </source>
</evidence>
<dbReference type="AlphaFoldDB" id="A0A6H0XKC7"/>
<evidence type="ECO:0000256" key="11">
    <source>
        <dbReference type="SAM" id="MobiDB-lite"/>
    </source>
</evidence>
<evidence type="ECO:0000256" key="3">
    <source>
        <dbReference type="ARBA" id="ARBA00007588"/>
    </source>
</evidence>
<evidence type="ECO:0000256" key="7">
    <source>
        <dbReference type="ARBA" id="ARBA00022857"/>
    </source>
</evidence>